<evidence type="ECO:0000313" key="4">
    <source>
        <dbReference type="EMBL" id="CCD83502.1"/>
    </source>
</evidence>
<dbReference type="STRING" id="6239.Y54G2A.14.2"/>
<keyword evidence="5" id="KW-1185">Reference proteome</keyword>
<dbReference type="SUPFAM" id="SSF56436">
    <property type="entry name" value="C-type lectin-like"/>
    <property type="match status" value="1"/>
</dbReference>
<feature type="compositionally biased region" description="Low complexity" evidence="1">
    <location>
        <begin position="201"/>
        <end position="237"/>
    </location>
</feature>
<reference evidence="4 5" key="1">
    <citation type="journal article" date="1998" name="Science">
        <title>Genome sequence of the nematode C. elegans: a platform for investigating biology.</title>
        <authorList>
            <consortium name="The C. elegans sequencing consortium"/>
            <person name="Sulson J.E."/>
            <person name="Waterston R."/>
        </authorList>
    </citation>
    <scope>NUCLEOTIDE SEQUENCE [LARGE SCALE GENOMIC DNA]</scope>
    <source>
        <strain evidence="4 5">Bristol N2</strain>
    </source>
</reference>
<name>Q9N3B9_CAEEL</name>
<dbReference type="PANTHER" id="PTHR23062:SF4">
    <property type="entry name" value="C-TYPE LECTIN DOMAIN-CONTAINING PROTEIN"/>
    <property type="match status" value="1"/>
</dbReference>
<dbReference type="InterPro" id="IPR001304">
    <property type="entry name" value="C-type_lectin-like"/>
</dbReference>
<feature type="chain" id="PRO_5004331545" evidence="2">
    <location>
        <begin position="21"/>
        <end position="237"/>
    </location>
</feature>
<dbReference type="AGR" id="WB:WBGene00021879"/>
<dbReference type="Gene3D" id="3.10.100.10">
    <property type="entry name" value="Mannose-Binding Protein A, subunit A"/>
    <property type="match status" value="1"/>
</dbReference>
<dbReference type="KEGG" id="cel:CELE_Y54G2A.14"/>
<dbReference type="FunCoup" id="Q9N3B9">
    <property type="interactions" value="20"/>
</dbReference>
<evidence type="ECO:0000313" key="5">
    <source>
        <dbReference type="Proteomes" id="UP000001940"/>
    </source>
</evidence>
<dbReference type="AlphaFoldDB" id="Q9N3B9"/>
<proteinExistence type="evidence at protein level"/>
<dbReference type="PhylomeDB" id="Q9N3B9"/>
<dbReference type="CTD" id="177065"/>
<feature type="signal peptide" evidence="2">
    <location>
        <begin position="1"/>
        <end position="20"/>
    </location>
</feature>
<keyword evidence="7" id="KW-1267">Proteomics identification</keyword>
<dbReference type="EMBL" id="BX284604">
    <property type="protein sequence ID" value="CCD83502.1"/>
    <property type="molecule type" value="Genomic_DNA"/>
</dbReference>
<organism evidence="4 5">
    <name type="scientific">Caenorhabditis elegans</name>
    <dbReference type="NCBI Taxonomy" id="6239"/>
    <lineage>
        <taxon>Eukaryota</taxon>
        <taxon>Metazoa</taxon>
        <taxon>Ecdysozoa</taxon>
        <taxon>Nematoda</taxon>
        <taxon>Chromadorea</taxon>
        <taxon>Rhabditida</taxon>
        <taxon>Rhabditina</taxon>
        <taxon>Rhabditomorpha</taxon>
        <taxon>Rhabditoidea</taxon>
        <taxon>Rhabditidae</taxon>
        <taxon>Peloderinae</taxon>
        <taxon>Caenorhabditis</taxon>
    </lineage>
</organism>
<dbReference type="OrthoDB" id="441660at2759"/>
<dbReference type="PaxDb" id="6239-Y54G2A.14.1"/>
<evidence type="ECO:0000256" key="2">
    <source>
        <dbReference type="SAM" id="SignalP"/>
    </source>
</evidence>
<dbReference type="GeneID" id="177065"/>
<feature type="region of interest" description="Disordered" evidence="1">
    <location>
        <begin position="178"/>
        <end position="237"/>
    </location>
</feature>
<dbReference type="eggNOG" id="KOG4297">
    <property type="taxonomic scope" value="Eukaryota"/>
</dbReference>
<keyword evidence="2" id="KW-0732">Signal</keyword>
<evidence type="ECO:0000259" key="3">
    <source>
        <dbReference type="PROSITE" id="PS50041"/>
    </source>
</evidence>
<dbReference type="OMA" id="FNTETDY"/>
<dbReference type="Bgee" id="WBGene00021879">
    <property type="expression patterns" value="Expressed in larva and 3 other cell types or tissues"/>
</dbReference>
<accession>Q9N3B9</accession>
<dbReference type="InterPro" id="IPR016187">
    <property type="entry name" value="CTDL_fold"/>
</dbReference>
<dbReference type="CDD" id="cd00037">
    <property type="entry name" value="CLECT"/>
    <property type="match status" value="1"/>
</dbReference>
<protein>
    <submittedName>
        <fullName evidence="4">C-type lectin domain-containing protein</fullName>
    </submittedName>
</protein>
<evidence type="ECO:0000313" key="6">
    <source>
        <dbReference type="WormBase" id="Y54G2A.14"/>
    </source>
</evidence>
<dbReference type="PANTHER" id="PTHR23062">
    <property type="entry name" value="HYPOTHETICAL PROTEIN C.ELEGANS"/>
    <property type="match status" value="1"/>
</dbReference>
<dbReference type="WormBase" id="Y54G2A.14">
    <property type="protein sequence ID" value="CE39862"/>
    <property type="gene ID" value="WBGene00021879"/>
    <property type="gene designation" value="clec-83"/>
</dbReference>
<feature type="domain" description="C-type lectin" evidence="3">
    <location>
        <begin position="29"/>
        <end position="144"/>
    </location>
</feature>
<dbReference type="SMR" id="Q9N3B9"/>
<dbReference type="UCSC" id="Y54G2A.14.1">
    <property type="organism name" value="c. elegans"/>
</dbReference>
<gene>
    <name evidence="4 6" type="primary">clec-83</name>
    <name evidence="4" type="ORF">CELE_Y54G2A.14</name>
    <name evidence="6" type="ORF">Y54G2A.14</name>
</gene>
<dbReference type="InParanoid" id="Q9N3B9"/>
<dbReference type="RefSeq" id="NP_500260.3">
    <property type="nucleotide sequence ID" value="NM_067859.11"/>
</dbReference>
<dbReference type="PROSITE" id="PS50041">
    <property type="entry name" value="C_TYPE_LECTIN_2"/>
    <property type="match status" value="1"/>
</dbReference>
<dbReference type="Pfam" id="PF00059">
    <property type="entry name" value="Lectin_C"/>
    <property type="match status" value="1"/>
</dbReference>
<evidence type="ECO:0007829" key="7">
    <source>
        <dbReference type="PeptideAtlas" id="Q9N3B9"/>
    </source>
</evidence>
<dbReference type="Proteomes" id="UP000001940">
    <property type="component" value="Chromosome IV"/>
</dbReference>
<dbReference type="PeptideAtlas" id="Q9N3B9"/>
<dbReference type="InterPro" id="IPR016186">
    <property type="entry name" value="C-type_lectin-like/link_sf"/>
</dbReference>
<evidence type="ECO:0000256" key="1">
    <source>
        <dbReference type="SAM" id="MobiDB-lite"/>
    </source>
</evidence>
<dbReference type="SMART" id="SM00034">
    <property type="entry name" value="CLECT"/>
    <property type="match status" value="1"/>
</dbReference>
<feature type="compositionally biased region" description="Polar residues" evidence="1">
    <location>
        <begin position="182"/>
        <end position="200"/>
    </location>
</feature>
<dbReference type="HOGENOM" id="CLU_057197_0_0_1"/>
<sequence length="237" mass="25382">MTLHWFSIALPLLLTTSVHSQCASGDNSIGDLCYVVVNQQLSYQDAVGYCHGISTSLAVVHTTLQANFLASTIRTKTGTSDSLFWIGLSRASSSSRFTWDDGSVMYWSNFDLNFPKDNNIVAESVINGKWRTLAGQQKLVFACSYNPNNVNPASTTPTYSTDASSSTYAPYSTYATDSSTAGYGSSATPYSTDSTTNTYGPTDSSASPYPTDSSTSSYPTDSSTSPYSTGSTTSYIF</sequence>